<proteinExistence type="predicted"/>
<dbReference type="InterPro" id="IPR014966">
    <property type="entry name" value="FRG-dom"/>
</dbReference>
<dbReference type="EMBL" id="JACJIP010000020">
    <property type="protein sequence ID" value="MBA9086589.1"/>
    <property type="molecule type" value="Genomic_DNA"/>
</dbReference>
<dbReference type="SMART" id="SM00901">
    <property type="entry name" value="FRG"/>
    <property type="match status" value="1"/>
</dbReference>
<dbReference type="AlphaFoldDB" id="A0A7W3SUS7"/>
<dbReference type="Pfam" id="PF08867">
    <property type="entry name" value="FRG"/>
    <property type="match status" value="1"/>
</dbReference>
<feature type="domain" description="FRG" evidence="1">
    <location>
        <begin position="35"/>
        <end position="145"/>
    </location>
</feature>
<dbReference type="RefSeq" id="WP_220482763.1">
    <property type="nucleotide sequence ID" value="NZ_JACJIP010000020.1"/>
</dbReference>
<organism evidence="2 3">
    <name type="scientific">Fontibacillus solani</name>
    <dbReference type="NCBI Taxonomy" id="1572857"/>
    <lineage>
        <taxon>Bacteria</taxon>
        <taxon>Bacillati</taxon>
        <taxon>Bacillota</taxon>
        <taxon>Bacilli</taxon>
        <taxon>Bacillales</taxon>
        <taxon>Paenibacillaceae</taxon>
        <taxon>Fontibacillus</taxon>
    </lineage>
</organism>
<evidence type="ECO:0000313" key="2">
    <source>
        <dbReference type="EMBL" id="MBA9086589.1"/>
    </source>
</evidence>
<keyword evidence="3" id="KW-1185">Reference proteome</keyword>
<evidence type="ECO:0000259" key="1">
    <source>
        <dbReference type="SMART" id="SM00901"/>
    </source>
</evidence>
<reference evidence="2 3" key="1">
    <citation type="submission" date="2020-08" db="EMBL/GenBank/DDBJ databases">
        <title>Genomic Encyclopedia of Type Strains, Phase III (KMG-III): the genomes of soil and plant-associated and newly described type strains.</title>
        <authorList>
            <person name="Whitman W."/>
        </authorList>
    </citation>
    <scope>NUCLEOTIDE SEQUENCE [LARGE SCALE GENOMIC DNA]</scope>
    <source>
        <strain evidence="2 3">CECT 8693</strain>
    </source>
</reference>
<sequence length="381" mass="45216">MGVIKLRYSNRKLKGLPTTKEFKVNNLSDYINFFSNGEFAGSLFRGEPTNYNETSSSALRKYNSDFLNSSSELPFIKMKNEFKKEVWHKLTQDERSSFLAFAQHHGIPTNLIDFTKSPLVALYFSCQPHQNSEDDTYDENRGFVYVLQNKLIDMTDIIAQHEDGNILELFIQNKRNLFISFYKCFCRYEEAYPLEFYRFFKQLNEDWHYYFGKGYLKSPLRSKFPAYNSGNYKAEILHYFSNFISDDTKPLLNEIENECGEISLEILIYTFYLQKFLAEIIRYTEPVWWINCIPNFIYTPILSFERARNQQGLFIYQAYLSYIESVYGAHIIAQQRIWPDIIIVVENKEKILKELDFMGINQKTIYADYDNIASYIRKSYQ</sequence>
<dbReference type="Proteomes" id="UP000567067">
    <property type="component" value="Unassembled WGS sequence"/>
</dbReference>
<name>A0A7W3SUS7_9BACL</name>
<accession>A0A7W3SUS7</accession>
<gene>
    <name evidence="2" type="ORF">FHR92_003069</name>
</gene>
<comment type="caution">
    <text evidence="2">The sequence shown here is derived from an EMBL/GenBank/DDBJ whole genome shotgun (WGS) entry which is preliminary data.</text>
</comment>
<protein>
    <recommendedName>
        <fullName evidence="1">FRG domain-containing protein</fullName>
    </recommendedName>
</protein>
<evidence type="ECO:0000313" key="3">
    <source>
        <dbReference type="Proteomes" id="UP000567067"/>
    </source>
</evidence>